<dbReference type="Gene3D" id="3.40.720.10">
    <property type="entry name" value="Alkaline Phosphatase, subunit A"/>
    <property type="match status" value="1"/>
</dbReference>
<dbReference type="InterPro" id="IPR012854">
    <property type="entry name" value="Cu_amine_oxidase-like_N"/>
</dbReference>
<keyword evidence="3" id="KW-0732">Signal</keyword>
<sequence>MQKVGPASGKYGKKAWMAGALSAVMALGIGAPAASAAVLPDIEAENVIILIPDGMSMDATTLTRWYNGGQPLAMDEMASGLVRTYSSDAAIADSAPAGTAFATGHKSHTGYVGVLPDKNTMPGLDPIAAGNEKKPVANVLEAARLSGKATGIIATSEIMHATPAAFSAHYPDRSNYDALSKQQVYAGIDVVLGGGAKYFKPEGRKDGADLEAVINDMGYDLVKDPAAMQASTSDKLWGMFAETSLSYDMDRDPAKQPSLAEMTEKAIDVLDRNEEGFFLMVEGSKVDWAAHANDPMGIISDVNAFDKAVGEALEFAKEDGNTMVIAVTDHGNGGITIGDRGTTSTYDEEPLETFTAPLLKAKLTGEGVEAKLASPRSNNDIKQVMAEYYGITDLTNKEVEAIRRADEGRLNGVIGPMISQRAHIGWTSGGHTGGDVTLYSYAPNGQRLHGLLENTDIAKAMASALGLDLNAVTEQLFVPAEEAFTAKGAEWTVDSSNAASPVYVVTKGENTLRLPVFTNVAELNGNEVTLQGNVINNGVEVFVPQDAVDLLP</sequence>
<evidence type="ECO:0000256" key="1">
    <source>
        <dbReference type="ARBA" id="ARBA00022553"/>
    </source>
</evidence>
<proteinExistence type="inferred from homology"/>
<feature type="signal peptide" evidence="3">
    <location>
        <begin position="1"/>
        <end position="36"/>
    </location>
</feature>
<keyword evidence="1" id="KW-0597">Phosphoprotein</keyword>
<dbReference type="InterPro" id="IPR001952">
    <property type="entry name" value="Alkaline_phosphatase"/>
</dbReference>
<feature type="chain" id="PRO_5046690903" evidence="3">
    <location>
        <begin position="37"/>
        <end position="552"/>
    </location>
</feature>
<dbReference type="CDD" id="cd16012">
    <property type="entry name" value="ALP"/>
    <property type="match status" value="1"/>
</dbReference>
<gene>
    <name evidence="5" type="primary">phoB</name>
    <name evidence="5" type="ORF">GCM10010969_17430</name>
</gene>
<feature type="domain" description="Copper amine oxidase-like N-terminal" evidence="4">
    <location>
        <begin position="474"/>
        <end position="548"/>
    </location>
</feature>
<dbReference type="Gene3D" id="1.10.60.40">
    <property type="match status" value="1"/>
</dbReference>
<dbReference type="PRINTS" id="PR00113">
    <property type="entry name" value="ALKPHPHTASE"/>
</dbReference>
<dbReference type="Proteomes" id="UP000606653">
    <property type="component" value="Unassembled WGS sequence"/>
</dbReference>
<evidence type="ECO:0000256" key="3">
    <source>
        <dbReference type="SAM" id="SignalP"/>
    </source>
</evidence>
<evidence type="ECO:0000313" key="5">
    <source>
        <dbReference type="EMBL" id="GGN98379.1"/>
    </source>
</evidence>
<dbReference type="InterPro" id="IPR017850">
    <property type="entry name" value="Alkaline_phosphatase_core_sf"/>
</dbReference>
<dbReference type="EMBL" id="BMLN01000004">
    <property type="protein sequence ID" value="GGN98379.1"/>
    <property type="molecule type" value="Genomic_DNA"/>
</dbReference>
<protein>
    <submittedName>
        <fullName evidence="5">Alkaline phosphatase</fullName>
    </submittedName>
</protein>
<dbReference type="SUPFAM" id="SSF55383">
    <property type="entry name" value="Copper amine oxidase, domain N"/>
    <property type="match status" value="1"/>
</dbReference>
<dbReference type="InterPro" id="IPR036582">
    <property type="entry name" value="Mao_N_sf"/>
</dbReference>
<dbReference type="PANTHER" id="PTHR11596:SF5">
    <property type="entry name" value="ALKALINE PHOSPHATASE"/>
    <property type="match status" value="1"/>
</dbReference>
<comment type="similarity">
    <text evidence="2">Belongs to the alkaline phosphatase family.</text>
</comment>
<accession>A0ABQ2L035</accession>
<keyword evidence="6" id="KW-1185">Reference proteome</keyword>
<comment type="caution">
    <text evidence="5">The sequence shown here is derived from an EMBL/GenBank/DDBJ whole genome shotgun (WGS) entry which is preliminary data.</text>
</comment>
<dbReference type="Pfam" id="PF00245">
    <property type="entry name" value="Alk_phosphatase"/>
    <property type="match status" value="1"/>
</dbReference>
<dbReference type="PANTHER" id="PTHR11596">
    <property type="entry name" value="ALKALINE PHOSPHATASE"/>
    <property type="match status" value="1"/>
</dbReference>
<evidence type="ECO:0000256" key="2">
    <source>
        <dbReference type="RuleBase" id="RU003946"/>
    </source>
</evidence>
<reference evidence="6" key="1">
    <citation type="journal article" date="2019" name="Int. J. Syst. Evol. Microbiol.">
        <title>The Global Catalogue of Microorganisms (GCM) 10K type strain sequencing project: providing services to taxonomists for standard genome sequencing and annotation.</title>
        <authorList>
            <consortium name="The Broad Institute Genomics Platform"/>
            <consortium name="The Broad Institute Genome Sequencing Center for Infectious Disease"/>
            <person name="Wu L."/>
            <person name="Ma J."/>
        </authorList>
    </citation>
    <scope>NUCLEOTIDE SEQUENCE [LARGE SCALE GENOMIC DNA]</scope>
    <source>
        <strain evidence="6">CGMCC 1.6964</strain>
    </source>
</reference>
<name>A0ABQ2L035_9BACL</name>
<dbReference type="SMART" id="SM00098">
    <property type="entry name" value="alkPPc"/>
    <property type="match status" value="1"/>
</dbReference>
<evidence type="ECO:0000259" key="4">
    <source>
        <dbReference type="Pfam" id="PF07833"/>
    </source>
</evidence>
<evidence type="ECO:0000313" key="6">
    <source>
        <dbReference type="Proteomes" id="UP000606653"/>
    </source>
</evidence>
<organism evidence="5 6">
    <name type="scientific">Saccharibacillus kuerlensis</name>
    <dbReference type="NCBI Taxonomy" id="459527"/>
    <lineage>
        <taxon>Bacteria</taxon>
        <taxon>Bacillati</taxon>
        <taxon>Bacillota</taxon>
        <taxon>Bacilli</taxon>
        <taxon>Bacillales</taxon>
        <taxon>Paenibacillaceae</taxon>
        <taxon>Saccharibacillus</taxon>
    </lineage>
</organism>
<dbReference type="Pfam" id="PF07833">
    <property type="entry name" value="Cu_amine_oxidN1"/>
    <property type="match status" value="1"/>
</dbReference>
<dbReference type="SUPFAM" id="SSF53649">
    <property type="entry name" value="Alkaline phosphatase-like"/>
    <property type="match status" value="1"/>
</dbReference>